<dbReference type="Proteomes" id="UP001590950">
    <property type="component" value="Unassembled WGS sequence"/>
</dbReference>
<gene>
    <name evidence="2" type="ORF">N7G274_001574</name>
</gene>
<keyword evidence="3" id="KW-1185">Reference proteome</keyword>
<reference evidence="2 3" key="1">
    <citation type="submission" date="2024-09" db="EMBL/GenBank/DDBJ databases">
        <title>Rethinking Asexuality: The Enigmatic Case of Functional Sexual Genes in Lepraria (Stereocaulaceae).</title>
        <authorList>
            <person name="Doellman M."/>
            <person name="Sun Y."/>
            <person name="Barcenas-Pena A."/>
            <person name="Lumbsch H.T."/>
            <person name="Grewe F."/>
        </authorList>
    </citation>
    <scope>NUCLEOTIDE SEQUENCE [LARGE SCALE GENOMIC DNA]</scope>
    <source>
        <strain evidence="2 3">Mercado 3170</strain>
    </source>
</reference>
<dbReference type="Gene3D" id="3.40.50.1820">
    <property type="entry name" value="alpha/beta hydrolase"/>
    <property type="match status" value="1"/>
</dbReference>
<feature type="region of interest" description="Disordered" evidence="1">
    <location>
        <begin position="91"/>
        <end position="112"/>
    </location>
</feature>
<comment type="caution">
    <text evidence="2">The sequence shown here is derived from an EMBL/GenBank/DDBJ whole genome shotgun (WGS) entry which is preliminary data.</text>
</comment>
<evidence type="ECO:0000313" key="2">
    <source>
        <dbReference type="EMBL" id="KAL2046127.1"/>
    </source>
</evidence>
<organism evidence="2 3">
    <name type="scientific">Stereocaulon virgatum</name>
    <dbReference type="NCBI Taxonomy" id="373712"/>
    <lineage>
        <taxon>Eukaryota</taxon>
        <taxon>Fungi</taxon>
        <taxon>Dikarya</taxon>
        <taxon>Ascomycota</taxon>
        <taxon>Pezizomycotina</taxon>
        <taxon>Lecanoromycetes</taxon>
        <taxon>OSLEUM clade</taxon>
        <taxon>Lecanoromycetidae</taxon>
        <taxon>Lecanorales</taxon>
        <taxon>Lecanorineae</taxon>
        <taxon>Stereocaulaceae</taxon>
        <taxon>Stereocaulon</taxon>
    </lineage>
</organism>
<name>A0ABR4AN37_9LECA</name>
<dbReference type="EMBL" id="JBEFKJ010000004">
    <property type="protein sequence ID" value="KAL2046127.1"/>
    <property type="molecule type" value="Genomic_DNA"/>
</dbReference>
<proteinExistence type="predicted"/>
<accession>A0ABR4AN37</accession>
<evidence type="ECO:0000313" key="3">
    <source>
        <dbReference type="Proteomes" id="UP001590950"/>
    </source>
</evidence>
<dbReference type="SUPFAM" id="SSF53474">
    <property type="entry name" value="alpha/beta-Hydrolases"/>
    <property type="match status" value="1"/>
</dbReference>
<sequence>MSKATALYLIVDGAGSAAAYIHLPSLPSGGNIYALESPFFSDPTEFTCSIEAVAGLYHTALRKTQPEGPYPPWRMVFRWRLRIRGITPATESRRNSAEFHHNRHESSKANAR</sequence>
<evidence type="ECO:0000256" key="1">
    <source>
        <dbReference type="SAM" id="MobiDB-lite"/>
    </source>
</evidence>
<dbReference type="InterPro" id="IPR029058">
    <property type="entry name" value="AB_hydrolase_fold"/>
</dbReference>
<protein>
    <submittedName>
        <fullName evidence="2">Uncharacterized protein</fullName>
    </submittedName>
</protein>